<feature type="chain" id="PRO_5047174737" description="Lipoprotein" evidence="1">
    <location>
        <begin position="20"/>
        <end position="139"/>
    </location>
</feature>
<accession>A0ABT0BB06</accession>
<dbReference type="Proteomes" id="UP001162881">
    <property type="component" value="Unassembled WGS sequence"/>
</dbReference>
<reference evidence="2" key="1">
    <citation type="submission" date="2022-03" db="EMBL/GenBank/DDBJ databases">
        <title>Identification of a novel bacterium isolated from mangrove sediments.</title>
        <authorList>
            <person name="Pan X."/>
        </authorList>
    </citation>
    <scope>NUCLEOTIDE SEQUENCE</scope>
    <source>
        <strain evidence="2">B1949</strain>
    </source>
</reference>
<evidence type="ECO:0000256" key="1">
    <source>
        <dbReference type="SAM" id="SignalP"/>
    </source>
</evidence>
<gene>
    <name evidence="2" type="ORF">MTR62_04825</name>
</gene>
<comment type="caution">
    <text evidence="2">The sequence shown here is derived from an EMBL/GenBank/DDBJ whole genome shotgun (WGS) entry which is preliminary data.</text>
</comment>
<sequence length="139" mass="14340">MTAADFAAVPAAALAMVLAALPLAGCSRPSAPPAVAQGEERIACAVGGAGTLKPVCGVERRRVDGHLLLVVHHPDGGFRRFDVQSDGTGLAVSDGADRAVLHVLGSKLDVSVGPDRYIFPVTMKARDKTDAHPVRKSPP</sequence>
<proteinExistence type="predicted"/>
<protein>
    <recommendedName>
        <fullName evidence="4">Lipoprotein</fullName>
    </recommendedName>
</protein>
<evidence type="ECO:0008006" key="4">
    <source>
        <dbReference type="Google" id="ProtNLM"/>
    </source>
</evidence>
<name>A0ABT0BB06_9SPHN</name>
<dbReference type="EMBL" id="JALHLF010000010">
    <property type="protein sequence ID" value="MCJ2182028.1"/>
    <property type="molecule type" value="Genomic_DNA"/>
</dbReference>
<organism evidence="2 3">
    <name type="scientific">Novosphingobium organovorum</name>
    <dbReference type="NCBI Taxonomy" id="2930092"/>
    <lineage>
        <taxon>Bacteria</taxon>
        <taxon>Pseudomonadati</taxon>
        <taxon>Pseudomonadota</taxon>
        <taxon>Alphaproteobacteria</taxon>
        <taxon>Sphingomonadales</taxon>
        <taxon>Sphingomonadaceae</taxon>
        <taxon>Novosphingobium</taxon>
    </lineage>
</organism>
<evidence type="ECO:0000313" key="2">
    <source>
        <dbReference type="EMBL" id="MCJ2182028.1"/>
    </source>
</evidence>
<dbReference type="RefSeq" id="WP_244017527.1">
    <property type="nucleotide sequence ID" value="NZ_JALHLF010000010.1"/>
</dbReference>
<keyword evidence="3" id="KW-1185">Reference proteome</keyword>
<feature type="signal peptide" evidence="1">
    <location>
        <begin position="1"/>
        <end position="19"/>
    </location>
</feature>
<evidence type="ECO:0000313" key="3">
    <source>
        <dbReference type="Proteomes" id="UP001162881"/>
    </source>
</evidence>
<keyword evidence="1" id="KW-0732">Signal</keyword>